<accession>A0AAU9RV80</accession>
<gene>
    <name evidence="4" type="ORF">TAV2_LOCUS9539</name>
</gene>
<evidence type="ECO:0000259" key="2">
    <source>
        <dbReference type="Pfam" id="PF04782"/>
    </source>
</evidence>
<feature type="domain" description="DUF630" evidence="3">
    <location>
        <begin position="1"/>
        <end position="59"/>
    </location>
</feature>
<feature type="compositionally biased region" description="Gly residues" evidence="1">
    <location>
        <begin position="277"/>
        <end position="288"/>
    </location>
</feature>
<feature type="region of interest" description="Disordered" evidence="1">
    <location>
        <begin position="61"/>
        <end position="135"/>
    </location>
</feature>
<feature type="region of interest" description="Disordered" evidence="1">
    <location>
        <begin position="383"/>
        <end position="417"/>
    </location>
</feature>
<sequence length="768" mass="85664">MGCTTSKLDDLPAVALCRDRCGFLEAAIQQRYALSESHVAYTQSLKGIGQPLHSFIDHHHRFAGGESHDPEVEDDSPKKPKVNSDSGSGHIEFDSDSDEIDSLHHSDHSSPLHHHIDDEDYPNSNPPPSYTGSYLHMNYMKNSSMPPSVVYEQRPSNPQRVYIGESSNSSYNPYLYPPNSSNPYPNHGPVSSSSSKPPPSPPSPPKSTAWDFLNLFDYEPYTLTRDSREVREEEGIPDLEEVGFQREVVKEVQGKQKLVAGKPPVPAVDEKEEPPGNSGGASTSGGGQASLYQTRPSVSVEKEEKEYEVHVVEKKVVEDGGDKVRRSNPAPPGVGGGGGSGGRRGVPEVAKEIEVQFLRAAESGSEIAVMLEVGKHRYGRKHVSSKMLHGVPASPSVESSSQPSTSKKAESSSSSAAAAPTYADIEAELALRSRTLSSTLHKLHLWEKKLYDEVKAEEKLRLLHEKKLRKLKRLDRRGAETPKVDSTRRLVRSLSTKIRIAIQVVDKVSITINKIRDEELWLQLNELIQGLSRMWKSMLDCHRSQCEAIKEARGLGPIRVSKKLGDEHLEATKKLGNELINLILGFSSWISAQKGFVRELNSWLMKCLIYEPEETPDGIVPFSPGRIGAPLIFVIVNQWEQALDRISEKEVIEAMRRFTTSVLHLWEQDRLETREGMLGHGGDSRNVDREEQRIQREIQELEKKMVLLGQGDDSVVYQIDTGNESLQGSLQRVFKAMERFTAESMRAYEDLLERAAEKESSSQESEEE</sequence>
<evidence type="ECO:0000259" key="3">
    <source>
        <dbReference type="Pfam" id="PF04783"/>
    </source>
</evidence>
<evidence type="ECO:0000313" key="5">
    <source>
        <dbReference type="Proteomes" id="UP000836841"/>
    </source>
</evidence>
<proteinExistence type="predicted"/>
<keyword evidence="5" id="KW-1185">Reference proteome</keyword>
<dbReference type="Proteomes" id="UP000836841">
    <property type="component" value="Chromosome 3"/>
</dbReference>
<dbReference type="AlphaFoldDB" id="A0AAU9RV80"/>
<evidence type="ECO:0000313" key="4">
    <source>
        <dbReference type="EMBL" id="CAH2051489.1"/>
    </source>
</evidence>
<feature type="compositionally biased region" description="Low complexity" evidence="1">
    <location>
        <begin position="166"/>
        <end position="195"/>
    </location>
</feature>
<dbReference type="Pfam" id="PF04783">
    <property type="entry name" value="DUF630"/>
    <property type="match status" value="1"/>
</dbReference>
<dbReference type="PANTHER" id="PTHR21450:SF45">
    <property type="entry name" value="RNA POLYMERASE SUBUNIT BETA, PUTATIVE (DUF630 AND DUF632)-RELATED"/>
    <property type="match status" value="1"/>
</dbReference>
<evidence type="ECO:0000256" key="1">
    <source>
        <dbReference type="SAM" id="MobiDB-lite"/>
    </source>
</evidence>
<feature type="domain" description="DUF632" evidence="2">
    <location>
        <begin position="348"/>
        <end position="662"/>
    </location>
</feature>
<feature type="region of interest" description="Disordered" evidence="1">
    <location>
        <begin position="253"/>
        <end position="347"/>
    </location>
</feature>
<feature type="region of interest" description="Disordered" evidence="1">
    <location>
        <begin position="159"/>
        <end position="211"/>
    </location>
</feature>
<protein>
    <submittedName>
        <fullName evidence="4">Uncharacterized protein</fullName>
    </submittedName>
</protein>
<feature type="compositionally biased region" description="Low complexity" evidence="1">
    <location>
        <begin position="391"/>
        <end position="417"/>
    </location>
</feature>
<dbReference type="Pfam" id="PF04782">
    <property type="entry name" value="DUF632"/>
    <property type="match status" value="1"/>
</dbReference>
<reference evidence="4 5" key="1">
    <citation type="submission" date="2022-03" db="EMBL/GenBank/DDBJ databases">
        <authorList>
            <person name="Nunn A."/>
            <person name="Chopra R."/>
            <person name="Nunn A."/>
            <person name="Contreras Garrido A."/>
        </authorList>
    </citation>
    <scope>NUCLEOTIDE SEQUENCE [LARGE SCALE GENOMIC DNA]</scope>
</reference>
<feature type="compositionally biased region" description="Basic and acidic residues" evidence="1">
    <location>
        <begin position="101"/>
        <end position="117"/>
    </location>
</feature>
<feature type="compositionally biased region" description="Basic and acidic residues" evidence="1">
    <location>
        <begin position="300"/>
        <end position="325"/>
    </location>
</feature>
<feature type="compositionally biased region" description="Basic and acidic residues" evidence="1">
    <location>
        <begin position="66"/>
        <end position="78"/>
    </location>
</feature>
<dbReference type="EMBL" id="OU466859">
    <property type="protein sequence ID" value="CAH2051489.1"/>
    <property type="molecule type" value="Genomic_DNA"/>
</dbReference>
<dbReference type="PANTHER" id="PTHR21450">
    <property type="entry name" value="PROTEIN ALTERED PHOSPHATE STARVATION RESPONSE 1"/>
    <property type="match status" value="1"/>
</dbReference>
<dbReference type="InterPro" id="IPR006868">
    <property type="entry name" value="DUF630"/>
</dbReference>
<name>A0AAU9RV80_THLAR</name>
<feature type="compositionally biased region" description="Gly residues" evidence="1">
    <location>
        <begin position="333"/>
        <end position="344"/>
    </location>
</feature>
<dbReference type="InterPro" id="IPR006867">
    <property type="entry name" value="DUF632"/>
</dbReference>
<feature type="compositionally biased region" description="Pro residues" evidence="1">
    <location>
        <begin position="196"/>
        <end position="205"/>
    </location>
</feature>
<organism evidence="4 5">
    <name type="scientific">Thlaspi arvense</name>
    <name type="common">Field penny-cress</name>
    <dbReference type="NCBI Taxonomy" id="13288"/>
    <lineage>
        <taxon>Eukaryota</taxon>
        <taxon>Viridiplantae</taxon>
        <taxon>Streptophyta</taxon>
        <taxon>Embryophyta</taxon>
        <taxon>Tracheophyta</taxon>
        <taxon>Spermatophyta</taxon>
        <taxon>Magnoliopsida</taxon>
        <taxon>eudicotyledons</taxon>
        <taxon>Gunneridae</taxon>
        <taxon>Pentapetalae</taxon>
        <taxon>rosids</taxon>
        <taxon>malvids</taxon>
        <taxon>Brassicales</taxon>
        <taxon>Brassicaceae</taxon>
        <taxon>Thlaspideae</taxon>
        <taxon>Thlaspi</taxon>
    </lineage>
</organism>